<protein>
    <submittedName>
        <fullName evidence="4">Response regulator</fullName>
    </submittedName>
</protein>
<dbReference type="InterPro" id="IPR001789">
    <property type="entry name" value="Sig_transdc_resp-reg_receiver"/>
</dbReference>
<gene>
    <name evidence="4" type="ORF">D0C36_20090</name>
</gene>
<dbReference type="SMART" id="SM00448">
    <property type="entry name" value="REC"/>
    <property type="match status" value="1"/>
</dbReference>
<evidence type="ECO:0000256" key="1">
    <source>
        <dbReference type="ARBA" id="ARBA00022553"/>
    </source>
</evidence>
<dbReference type="PROSITE" id="PS50110">
    <property type="entry name" value="RESPONSE_REGULATORY"/>
    <property type="match status" value="1"/>
</dbReference>
<keyword evidence="5" id="KW-1185">Reference proteome</keyword>
<dbReference type="InterPro" id="IPR050595">
    <property type="entry name" value="Bact_response_regulator"/>
</dbReference>
<dbReference type="SUPFAM" id="SSF52172">
    <property type="entry name" value="CheY-like"/>
    <property type="match status" value="1"/>
</dbReference>
<organism evidence="4 5">
    <name type="scientific">Mucilaginibacter conchicola</name>
    <dbReference type="NCBI Taxonomy" id="2303333"/>
    <lineage>
        <taxon>Bacteria</taxon>
        <taxon>Pseudomonadati</taxon>
        <taxon>Bacteroidota</taxon>
        <taxon>Sphingobacteriia</taxon>
        <taxon>Sphingobacteriales</taxon>
        <taxon>Sphingobacteriaceae</taxon>
        <taxon>Mucilaginibacter</taxon>
    </lineage>
</organism>
<dbReference type="EMBL" id="QWDC01000003">
    <property type="protein sequence ID" value="RFZ91239.1"/>
    <property type="molecule type" value="Genomic_DNA"/>
</dbReference>
<reference evidence="4 5" key="1">
    <citation type="submission" date="2018-08" db="EMBL/GenBank/DDBJ databases">
        <title>Mucilaginibacter sp. MYSH2.</title>
        <authorList>
            <person name="Seo T."/>
        </authorList>
    </citation>
    <scope>NUCLEOTIDE SEQUENCE [LARGE SCALE GENOMIC DNA]</scope>
    <source>
        <strain evidence="4 5">MYSH2</strain>
    </source>
</reference>
<dbReference type="PANTHER" id="PTHR44591:SF3">
    <property type="entry name" value="RESPONSE REGULATORY DOMAIN-CONTAINING PROTEIN"/>
    <property type="match status" value="1"/>
</dbReference>
<name>A0A372NQM1_9SPHI</name>
<dbReference type="Pfam" id="PF00072">
    <property type="entry name" value="Response_reg"/>
    <property type="match status" value="1"/>
</dbReference>
<evidence type="ECO:0000313" key="4">
    <source>
        <dbReference type="EMBL" id="RFZ91239.1"/>
    </source>
</evidence>
<sequence length="145" mass="16588">MAVTFGWTASTGKDRHLISHYRLSKRQMSKKILICDDDEGILEMLEMALYAEEHEISTEINSLKLIGRIRDERPDLLILDLWMPVLSGDQITRTLKEMPEYKNLPILVISASRDGEDIARKAGANDYLAKPFDIDELLKKVESLN</sequence>
<dbReference type="GO" id="GO:0000160">
    <property type="term" value="P:phosphorelay signal transduction system"/>
    <property type="evidence" value="ECO:0007669"/>
    <property type="project" value="InterPro"/>
</dbReference>
<evidence type="ECO:0000313" key="5">
    <source>
        <dbReference type="Proteomes" id="UP000264217"/>
    </source>
</evidence>
<evidence type="ECO:0000256" key="2">
    <source>
        <dbReference type="PROSITE-ProRule" id="PRU00169"/>
    </source>
</evidence>
<dbReference type="Proteomes" id="UP000264217">
    <property type="component" value="Unassembled WGS sequence"/>
</dbReference>
<dbReference type="Gene3D" id="3.40.50.2300">
    <property type="match status" value="1"/>
</dbReference>
<feature type="modified residue" description="4-aspartylphosphate" evidence="2">
    <location>
        <position position="80"/>
    </location>
</feature>
<comment type="caution">
    <text evidence="4">The sequence shown here is derived from an EMBL/GenBank/DDBJ whole genome shotgun (WGS) entry which is preliminary data.</text>
</comment>
<feature type="domain" description="Response regulatory" evidence="3">
    <location>
        <begin position="31"/>
        <end position="145"/>
    </location>
</feature>
<keyword evidence="1 2" id="KW-0597">Phosphoprotein</keyword>
<dbReference type="PANTHER" id="PTHR44591">
    <property type="entry name" value="STRESS RESPONSE REGULATOR PROTEIN 1"/>
    <property type="match status" value="1"/>
</dbReference>
<evidence type="ECO:0000259" key="3">
    <source>
        <dbReference type="PROSITE" id="PS50110"/>
    </source>
</evidence>
<accession>A0A372NQM1</accession>
<dbReference type="AlphaFoldDB" id="A0A372NQM1"/>
<dbReference type="InterPro" id="IPR011006">
    <property type="entry name" value="CheY-like_superfamily"/>
</dbReference>
<proteinExistence type="predicted"/>